<protein>
    <submittedName>
        <fullName evidence="1">Uncharacterized protein</fullName>
    </submittedName>
</protein>
<proteinExistence type="predicted"/>
<dbReference type="Proteomes" id="UP001519288">
    <property type="component" value="Unassembled WGS sequence"/>
</dbReference>
<evidence type="ECO:0000313" key="1">
    <source>
        <dbReference type="EMBL" id="MBP2000628.1"/>
    </source>
</evidence>
<gene>
    <name evidence="1" type="ORF">J2Z69_001659</name>
</gene>
<dbReference type="EMBL" id="JAGGLD010000002">
    <property type="protein sequence ID" value="MBP2000628.1"/>
    <property type="molecule type" value="Genomic_DNA"/>
</dbReference>
<dbReference type="RefSeq" id="WP_209860969.1">
    <property type="nucleotide sequence ID" value="NZ_JAGGLD010000002.1"/>
</dbReference>
<organism evidence="1 2">
    <name type="scientific">Paenibacillus shirakamiensis</name>
    <dbReference type="NCBI Taxonomy" id="1265935"/>
    <lineage>
        <taxon>Bacteria</taxon>
        <taxon>Bacillati</taxon>
        <taxon>Bacillota</taxon>
        <taxon>Bacilli</taxon>
        <taxon>Bacillales</taxon>
        <taxon>Paenibacillaceae</taxon>
        <taxon>Paenibacillus</taxon>
    </lineage>
</organism>
<evidence type="ECO:0000313" key="2">
    <source>
        <dbReference type="Proteomes" id="UP001519288"/>
    </source>
</evidence>
<name>A0ABS4JFZ0_9BACL</name>
<keyword evidence="2" id="KW-1185">Reference proteome</keyword>
<reference evidence="1 2" key="1">
    <citation type="submission" date="2021-03" db="EMBL/GenBank/DDBJ databases">
        <title>Genomic Encyclopedia of Type Strains, Phase IV (KMG-IV): sequencing the most valuable type-strain genomes for metagenomic binning, comparative biology and taxonomic classification.</title>
        <authorList>
            <person name="Goeker M."/>
        </authorList>
    </citation>
    <scope>NUCLEOTIDE SEQUENCE [LARGE SCALE GENOMIC DNA]</scope>
    <source>
        <strain evidence="1 2">DSM 26806</strain>
    </source>
</reference>
<comment type="caution">
    <text evidence="1">The sequence shown here is derived from an EMBL/GenBank/DDBJ whole genome shotgun (WGS) entry which is preliminary data.</text>
</comment>
<accession>A0ABS4JFZ0</accession>
<sequence length="122" mass="14114">MANKATQIIYPRLTVYSDENFRGLSRTYRGNLGIRNTNFILGGVESLRFFSINRDATLVLFSRTRFRGNFRVYRGITNLRDLDDLINGNDVQSIISTNQLLTIAEIRRIQLTGILPRGYRRI</sequence>